<evidence type="ECO:0000313" key="2">
    <source>
        <dbReference type="Proteomes" id="UP001154282"/>
    </source>
</evidence>
<gene>
    <name evidence="1" type="ORF">LITE_LOCUS16703</name>
</gene>
<organism evidence="1 2">
    <name type="scientific">Linum tenue</name>
    <dbReference type="NCBI Taxonomy" id="586396"/>
    <lineage>
        <taxon>Eukaryota</taxon>
        <taxon>Viridiplantae</taxon>
        <taxon>Streptophyta</taxon>
        <taxon>Embryophyta</taxon>
        <taxon>Tracheophyta</taxon>
        <taxon>Spermatophyta</taxon>
        <taxon>Magnoliopsida</taxon>
        <taxon>eudicotyledons</taxon>
        <taxon>Gunneridae</taxon>
        <taxon>Pentapetalae</taxon>
        <taxon>rosids</taxon>
        <taxon>fabids</taxon>
        <taxon>Malpighiales</taxon>
        <taxon>Linaceae</taxon>
        <taxon>Linum</taxon>
    </lineage>
</organism>
<proteinExistence type="predicted"/>
<dbReference type="EMBL" id="CAMGYJ010000005">
    <property type="protein sequence ID" value="CAI0415636.1"/>
    <property type="molecule type" value="Genomic_DNA"/>
</dbReference>
<reference evidence="1" key="1">
    <citation type="submission" date="2022-08" db="EMBL/GenBank/DDBJ databases">
        <authorList>
            <person name="Gutierrez-Valencia J."/>
        </authorList>
    </citation>
    <scope>NUCLEOTIDE SEQUENCE</scope>
</reference>
<feature type="non-terminal residue" evidence="1">
    <location>
        <position position="1"/>
    </location>
</feature>
<keyword evidence="2" id="KW-1185">Reference proteome</keyword>
<dbReference type="AlphaFoldDB" id="A0AAV0K0W9"/>
<comment type="caution">
    <text evidence="1">The sequence shown here is derived from an EMBL/GenBank/DDBJ whole genome shotgun (WGS) entry which is preliminary data.</text>
</comment>
<name>A0AAV0K0W9_9ROSI</name>
<accession>A0AAV0K0W9</accession>
<protein>
    <submittedName>
        <fullName evidence="1">Uncharacterized protein</fullName>
    </submittedName>
</protein>
<sequence>HHRQVEAASFLDGGVLKTVSLHCIFPPTNTCGLVMCSRSLTKTTKPHGLSRRPIKYSATYTALLTATL</sequence>
<evidence type="ECO:0000313" key="1">
    <source>
        <dbReference type="EMBL" id="CAI0415636.1"/>
    </source>
</evidence>
<dbReference type="Proteomes" id="UP001154282">
    <property type="component" value="Unassembled WGS sequence"/>
</dbReference>